<dbReference type="Proteomes" id="UP000233837">
    <property type="component" value="Unassembled WGS sequence"/>
</dbReference>
<keyword evidence="2" id="KW-1185">Reference proteome</keyword>
<gene>
    <name evidence="1" type="ORF">MA16_Dca009660</name>
</gene>
<reference evidence="1 2" key="1">
    <citation type="journal article" date="2016" name="Sci. Rep.">
        <title>The Dendrobium catenatum Lindl. genome sequence provides insights into polysaccharide synthase, floral development and adaptive evolution.</title>
        <authorList>
            <person name="Zhang G.Q."/>
            <person name="Xu Q."/>
            <person name="Bian C."/>
            <person name="Tsai W.C."/>
            <person name="Yeh C.M."/>
            <person name="Liu K.W."/>
            <person name="Yoshida K."/>
            <person name="Zhang L.S."/>
            <person name="Chang S.B."/>
            <person name="Chen F."/>
            <person name="Shi Y."/>
            <person name="Su Y.Y."/>
            <person name="Zhang Y.Q."/>
            <person name="Chen L.J."/>
            <person name="Yin Y."/>
            <person name="Lin M."/>
            <person name="Huang H."/>
            <person name="Deng H."/>
            <person name="Wang Z.W."/>
            <person name="Zhu S.L."/>
            <person name="Zhao X."/>
            <person name="Deng C."/>
            <person name="Niu S.C."/>
            <person name="Huang J."/>
            <person name="Wang M."/>
            <person name="Liu G.H."/>
            <person name="Yang H.J."/>
            <person name="Xiao X.J."/>
            <person name="Hsiao Y.Y."/>
            <person name="Wu W.L."/>
            <person name="Chen Y.Y."/>
            <person name="Mitsuda N."/>
            <person name="Ohme-Takagi M."/>
            <person name="Luo Y.B."/>
            <person name="Van de Peer Y."/>
            <person name="Liu Z.J."/>
        </authorList>
    </citation>
    <scope>NUCLEOTIDE SEQUENCE [LARGE SCALE GENOMIC DNA]</scope>
    <source>
        <tissue evidence="1">The whole plant</tissue>
    </source>
</reference>
<accession>A0A2I0VSN3</accession>
<dbReference type="EMBL" id="KZ503270">
    <property type="protein sequence ID" value="PKU66417.1"/>
    <property type="molecule type" value="Genomic_DNA"/>
</dbReference>
<reference evidence="1 2" key="2">
    <citation type="journal article" date="2017" name="Nature">
        <title>The Apostasia genome and the evolution of orchids.</title>
        <authorList>
            <person name="Zhang G.Q."/>
            <person name="Liu K.W."/>
            <person name="Li Z."/>
            <person name="Lohaus R."/>
            <person name="Hsiao Y.Y."/>
            <person name="Niu S.C."/>
            <person name="Wang J.Y."/>
            <person name="Lin Y.C."/>
            <person name="Xu Q."/>
            <person name="Chen L.J."/>
            <person name="Yoshida K."/>
            <person name="Fujiwara S."/>
            <person name="Wang Z.W."/>
            <person name="Zhang Y.Q."/>
            <person name="Mitsuda N."/>
            <person name="Wang M."/>
            <person name="Liu G.H."/>
            <person name="Pecoraro L."/>
            <person name="Huang H.X."/>
            <person name="Xiao X.J."/>
            <person name="Lin M."/>
            <person name="Wu X.Y."/>
            <person name="Wu W.L."/>
            <person name="Chen Y.Y."/>
            <person name="Chang S.B."/>
            <person name="Sakamoto S."/>
            <person name="Ohme-Takagi M."/>
            <person name="Yagi M."/>
            <person name="Zeng S.J."/>
            <person name="Shen C.Y."/>
            <person name="Yeh C.M."/>
            <person name="Luo Y.B."/>
            <person name="Tsai W.C."/>
            <person name="Van de Peer Y."/>
            <person name="Liu Z.J."/>
        </authorList>
    </citation>
    <scope>NUCLEOTIDE SEQUENCE [LARGE SCALE GENOMIC DNA]</scope>
    <source>
        <tissue evidence="1">The whole plant</tissue>
    </source>
</reference>
<evidence type="ECO:0000313" key="2">
    <source>
        <dbReference type="Proteomes" id="UP000233837"/>
    </source>
</evidence>
<evidence type="ECO:0008006" key="3">
    <source>
        <dbReference type="Google" id="ProtNLM"/>
    </source>
</evidence>
<name>A0A2I0VSN3_9ASPA</name>
<dbReference type="AlphaFoldDB" id="A0A2I0VSN3"/>
<evidence type="ECO:0000313" key="1">
    <source>
        <dbReference type="EMBL" id="PKU66417.1"/>
    </source>
</evidence>
<sequence>MHGSVCNLGNPVTEFPNIEPQIPSSLKFVISNIRHIVPTQLSNDNCLAWHIQILKLFSANGFVQYLDGTLTPPTRLHIGTSGLSENNPTYNHWLLIDQILAAPSASPSQQSSSHTFFISSQAEKFGSVWNVCCKHPTNPKYYSSRTNFITSL</sequence>
<protein>
    <recommendedName>
        <fullName evidence="3">Retrovirus-related Pol polyprotein from transposon TNT 1-94</fullName>
    </recommendedName>
</protein>
<organism evidence="1 2">
    <name type="scientific">Dendrobium catenatum</name>
    <dbReference type="NCBI Taxonomy" id="906689"/>
    <lineage>
        <taxon>Eukaryota</taxon>
        <taxon>Viridiplantae</taxon>
        <taxon>Streptophyta</taxon>
        <taxon>Embryophyta</taxon>
        <taxon>Tracheophyta</taxon>
        <taxon>Spermatophyta</taxon>
        <taxon>Magnoliopsida</taxon>
        <taxon>Liliopsida</taxon>
        <taxon>Asparagales</taxon>
        <taxon>Orchidaceae</taxon>
        <taxon>Epidendroideae</taxon>
        <taxon>Malaxideae</taxon>
        <taxon>Dendrobiinae</taxon>
        <taxon>Dendrobium</taxon>
    </lineage>
</organism>
<proteinExistence type="predicted"/>